<keyword evidence="1 2" id="KW-0690">Ribosome biogenesis</keyword>
<gene>
    <name evidence="2 4" type="primary">rbfA</name>
    <name evidence="5" type="ORF">FWI86_00715</name>
    <name evidence="4" type="ORF">FWJ04_00460</name>
</gene>
<dbReference type="OMA" id="QHAKIFV"/>
<accession>A0A0B3WKK6</accession>
<dbReference type="SUPFAM" id="SSF89919">
    <property type="entry name" value="Ribosome-binding factor A, RbfA"/>
    <property type="match status" value="1"/>
</dbReference>
<dbReference type="InterPro" id="IPR020053">
    <property type="entry name" value="Ribosome-bd_factorA_CS"/>
</dbReference>
<dbReference type="GO" id="GO:0043024">
    <property type="term" value="F:ribosomal small subunit binding"/>
    <property type="evidence" value="ECO:0007669"/>
    <property type="project" value="TreeGrafter"/>
</dbReference>
<comment type="function">
    <text evidence="2">One of several proteins that assist in the late maturation steps of the functional core of the 30S ribosomal subunit. Associates with free 30S ribosomal subunits (but not with 30S subunits that are part of 70S ribosomes or polysomes). Required for efficient processing of 16S rRNA. May interact with the 5'-terminal helix region of 16S rRNA.</text>
</comment>
<reference evidence="4" key="2">
    <citation type="submission" date="2020-02" db="EMBL/GenBank/DDBJ databases">
        <title>Using affinity propagation clustering for identifying bacterial clades and subclades with whole-genome sequences of Francisella tularensis.</title>
        <authorList>
            <person name="Homeier-Bachmann T."/>
            <person name="Abdel-Glil M.Y."/>
            <person name="Hackbart A."/>
            <person name="Hotzel H."/>
            <person name="Tomaso H."/>
        </authorList>
    </citation>
    <scope>NUCLEOTIDE SEQUENCE</scope>
    <source>
        <strain evidence="5">15T0085</strain>
        <strain evidence="4">17T1429</strain>
    </source>
</reference>
<dbReference type="PANTHER" id="PTHR33515:SF1">
    <property type="entry name" value="RIBOSOME-BINDING FACTOR A, CHLOROPLASTIC-RELATED"/>
    <property type="match status" value="1"/>
</dbReference>
<comment type="similarity">
    <text evidence="2">Belongs to the RbfA family.</text>
</comment>
<dbReference type="KEGG" id="ftz:CH68_1961"/>
<name>A0A0B3WKK6_FRATU</name>
<dbReference type="InterPro" id="IPR015946">
    <property type="entry name" value="KH_dom-like_a/b"/>
</dbReference>
<dbReference type="RefSeq" id="WP_003017352.1">
    <property type="nucleotide sequence ID" value="NZ_AP023459.1"/>
</dbReference>
<dbReference type="PANTHER" id="PTHR33515">
    <property type="entry name" value="RIBOSOME-BINDING FACTOR A, CHLOROPLASTIC-RELATED"/>
    <property type="match status" value="1"/>
</dbReference>
<evidence type="ECO:0000256" key="3">
    <source>
        <dbReference type="SAM" id="MobiDB-lite"/>
    </source>
</evidence>
<proteinExistence type="inferred from homology"/>
<dbReference type="HOGENOM" id="CLU_089475_5_0_6"/>
<dbReference type="KEGG" id="ftv:CH67_77"/>
<comment type="subcellular location">
    <subcellularLocation>
        <location evidence="2">Cytoplasm</location>
    </subcellularLocation>
</comment>
<evidence type="ECO:0000313" key="5">
    <source>
        <dbReference type="EMBL" id="NDS67687.1"/>
    </source>
</evidence>
<dbReference type="Pfam" id="PF02033">
    <property type="entry name" value="RBFA"/>
    <property type="match status" value="1"/>
</dbReference>
<evidence type="ECO:0000256" key="2">
    <source>
        <dbReference type="HAMAP-Rule" id="MF_00003"/>
    </source>
</evidence>
<dbReference type="PROSITE" id="PS01319">
    <property type="entry name" value="RBFA"/>
    <property type="match status" value="1"/>
</dbReference>
<protein>
    <recommendedName>
        <fullName evidence="2">Ribosome-binding factor A</fullName>
    </recommendedName>
</protein>
<dbReference type="EMBL" id="JAAGJP010000002">
    <property type="protein sequence ID" value="NDS67687.1"/>
    <property type="molecule type" value="Genomic_DNA"/>
</dbReference>
<reference evidence="4" key="1">
    <citation type="submission" date="2019-08" db="EMBL/GenBank/DDBJ databases">
        <authorList>
            <person name="Busch A."/>
        </authorList>
    </citation>
    <scope>NUCLEOTIDE SEQUENCE</scope>
    <source>
        <strain evidence="5">15T0085</strain>
        <strain evidence="4">17T1429</strain>
    </source>
</reference>
<sequence>MAAEGRVQRVASEFQKVISLLLRTRIKDAKLASATITEVDLSKDLSYAKIYYTCLAIEDAEYIDKAFEKSKGFFRSSIAKSLSLRIVPNLKFIYDTSLDYGMQMEEKIQQALEADSKIIKQDDKSLQENYKQNDKETKAEKLR</sequence>
<dbReference type="GO" id="GO:0030490">
    <property type="term" value="P:maturation of SSU-rRNA"/>
    <property type="evidence" value="ECO:0007669"/>
    <property type="project" value="UniProtKB-UniRule"/>
</dbReference>
<dbReference type="Gene3D" id="3.30.300.20">
    <property type="match status" value="1"/>
</dbReference>
<dbReference type="HAMAP" id="MF_00003">
    <property type="entry name" value="RbfA"/>
    <property type="match status" value="1"/>
</dbReference>
<dbReference type="AlphaFoldDB" id="A0A0B3WKK6"/>
<feature type="region of interest" description="Disordered" evidence="3">
    <location>
        <begin position="123"/>
        <end position="143"/>
    </location>
</feature>
<organism evidence="4">
    <name type="scientific">Francisella tularensis subsp. holarctica</name>
    <dbReference type="NCBI Taxonomy" id="119857"/>
    <lineage>
        <taxon>Bacteria</taxon>
        <taxon>Pseudomonadati</taxon>
        <taxon>Pseudomonadota</taxon>
        <taxon>Gammaproteobacteria</taxon>
        <taxon>Thiotrichales</taxon>
        <taxon>Francisellaceae</taxon>
        <taxon>Francisella</taxon>
    </lineage>
</organism>
<dbReference type="KEGG" id="ftc:DA46_917"/>
<dbReference type="InterPro" id="IPR000238">
    <property type="entry name" value="RbfA"/>
</dbReference>
<dbReference type="NCBIfam" id="TIGR00082">
    <property type="entry name" value="rbfA"/>
    <property type="match status" value="1"/>
</dbReference>
<comment type="subunit">
    <text evidence="2">Monomer. Binds 30S ribosomal subunits, but not 50S ribosomal subunits or 70S ribosomes.</text>
</comment>
<dbReference type="EMBL" id="JAAGKH010000002">
    <property type="protein sequence ID" value="NDR88232.1"/>
    <property type="molecule type" value="Genomic_DNA"/>
</dbReference>
<evidence type="ECO:0000256" key="1">
    <source>
        <dbReference type="ARBA" id="ARBA00022517"/>
    </source>
</evidence>
<dbReference type="GO" id="GO:0005829">
    <property type="term" value="C:cytosol"/>
    <property type="evidence" value="ECO:0007669"/>
    <property type="project" value="TreeGrafter"/>
</dbReference>
<dbReference type="InterPro" id="IPR023799">
    <property type="entry name" value="RbfA_dom_sf"/>
</dbReference>
<keyword evidence="2" id="KW-0963">Cytoplasm</keyword>
<dbReference type="SMR" id="A0A0B3WKK6"/>
<evidence type="ECO:0000313" key="4">
    <source>
        <dbReference type="EMBL" id="NDR88232.1"/>
    </source>
</evidence>
<dbReference type="eggNOG" id="COG0858">
    <property type="taxonomic scope" value="Bacteria"/>
</dbReference>
<comment type="caution">
    <text evidence="4">The sequence shown here is derived from an EMBL/GenBank/DDBJ whole genome shotgun (WGS) entry which is preliminary data.</text>
</comment>